<evidence type="ECO:0000313" key="3">
    <source>
        <dbReference type="Proteomes" id="UP000614490"/>
    </source>
</evidence>
<proteinExistence type="predicted"/>
<reference evidence="2 3" key="1">
    <citation type="journal article" date="2005" name="Int. J. Syst. Evol. Microbiol.">
        <title>Halobacillus yeomjeoni sp. nov., isolated from a marine solar saltern in Korea.</title>
        <authorList>
            <person name="Yoon J.H."/>
            <person name="Kang S.J."/>
            <person name="Lee C.H."/>
            <person name="Oh H.W."/>
            <person name="Oh T.K."/>
        </authorList>
    </citation>
    <scope>NUCLEOTIDE SEQUENCE [LARGE SCALE GENOMIC DNA]</scope>
    <source>
        <strain evidence="2 3">KCTC 3957</strain>
    </source>
</reference>
<dbReference type="EMBL" id="JADZSC010000004">
    <property type="protein sequence ID" value="MBH0231575.1"/>
    <property type="molecule type" value="Genomic_DNA"/>
</dbReference>
<dbReference type="RefSeq" id="WP_197318214.1">
    <property type="nucleotide sequence ID" value="NZ_JADZSC010000004.1"/>
</dbReference>
<keyword evidence="3" id="KW-1185">Reference proteome</keyword>
<dbReference type="Pfam" id="PF00462">
    <property type="entry name" value="Glutaredoxin"/>
    <property type="match status" value="1"/>
</dbReference>
<organism evidence="2 3">
    <name type="scientific">Halobacillus yeomjeoni</name>
    <dbReference type="NCBI Taxonomy" id="311194"/>
    <lineage>
        <taxon>Bacteria</taxon>
        <taxon>Bacillati</taxon>
        <taxon>Bacillota</taxon>
        <taxon>Bacilli</taxon>
        <taxon>Bacillales</taxon>
        <taxon>Bacillaceae</taxon>
        <taxon>Halobacillus</taxon>
    </lineage>
</organism>
<dbReference type="AlphaFoldDB" id="A0A931HXL9"/>
<dbReference type="InterPro" id="IPR036249">
    <property type="entry name" value="Thioredoxin-like_sf"/>
</dbReference>
<dbReference type="Gene3D" id="3.40.30.10">
    <property type="entry name" value="Glutaredoxin"/>
    <property type="match status" value="1"/>
</dbReference>
<dbReference type="SUPFAM" id="SSF52833">
    <property type="entry name" value="Thioredoxin-like"/>
    <property type="match status" value="1"/>
</dbReference>
<dbReference type="PROSITE" id="PS51354">
    <property type="entry name" value="GLUTAREDOXIN_2"/>
    <property type="match status" value="1"/>
</dbReference>
<gene>
    <name evidence="2" type="ORF">H0267_15300</name>
</gene>
<dbReference type="CDD" id="cd02976">
    <property type="entry name" value="NrdH"/>
    <property type="match status" value="1"/>
</dbReference>
<name>A0A931HXL9_9BACI</name>
<dbReference type="InterPro" id="IPR002109">
    <property type="entry name" value="Glutaredoxin"/>
</dbReference>
<accession>A0A931HXL9</accession>
<feature type="domain" description="Glutaredoxin" evidence="1">
    <location>
        <begin position="6"/>
        <end position="62"/>
    </location>
</feature>
<evidence type="ECO:0000313" key="2">
    <source>
        <dbReference type="EMBL" id="MBH0231575.1"/>
    </source>
</evidence>
<evidence type="ECO:0000259" key="1">
    <source>
        <dbReference type="Pfam" id="PF00462"/>
    </source>
</evidence>
<sequence length="93" mass="11084">MSNPKVVVYTSDDCTNCDRVITKLSEWEVEFEERNITRNREYFKELQSKKVYGTPATFIDEEKVLGFQERKLKRTLGIQYEDRFLNTDAMNFS</sequence>
<comment type="caution">
    <text evidence="2">The sequence shown here is derived from an EMBL/GenBank/DDBJ whole genome shotgun (WGS) entry which is preliminary data.</text>
</comment>
<dbReference type="Proteomes" id="UP000614490">
    <property type="component" value="Unassembled WGS sequence"/>
</dbReference>
<protein>
    <submittedName>
        <fullName evidence="2">Glutaredoxin family protein</fullName>
    </submittedName>
</protein>